<name>A0A8S5USV3_9CAUD</name>
<sequence length="236" mass="26666">MAEQRFAPKYRNNITHTRIMSLWGRNEEKTVASFNLYVTGNVLHLNVYTGLSEDKQRKQKSIKFDFKDGQITSFLAILEGLVMLSQLPHEGEAKTIVSSIFGYVKFKDMDKAERREIGKILVGRDKNGIYFISAINNTHGRVKFNFELDRDIVIYDINSNEPIDPKEASERMMLQFVNNAKLILANVLTQEYVDKDAEKEDGKENKGSGYRASNGGSGSNNSAPNDIGSDFDDLLP</sequence>
<evidence type="ECO:0000313" key="2">
    <source>
        <dbReference type="EMBL" id="DAF97559.1"/>
    </source>
</evidence>
<accession>A0A8S5USV3</accession>
<feature type="compositionally biased region" description="Low complexity" evidence="1">
    <location>
        <begin position="207"/>
        <end position="222"/>
    </location>
</feature>
<protein>
    <submittedName>
        <fullName evidence="2">Uncharacterized protein</fullName>
    </submittedName>
</protein>
<dbReference type="EMBL" id="BK016133">
    <property type="protein sequence ID" value="DAF97559.1"/>
    <property type="molecule type" value="Genomic_DNA"/>
</dbReference>
<feature type="region of interest" description="Disordered" evidence="1">
    <location>
        <begin position="194"/>
        <end position="236"/>
    </location>
</feature>
<evidence type="ECO:0000256" key="1">
    <source>
        <dbReference type="SAM" id="MobiDB-lite"/>
    </source>
</evidence>
<reference evidence="2" key="1">
    <citation type="journal article" date="2021" name="Proc. Natl. Acad. Sci. U.S.A.">
        <title>A Catalog of Tens of Thousands of Viruses from Human Metagenomes Reveals Hidden Associations with Chronic Diseases.</title>
        <authorList>
            <person name="Tisza M.J."/>
            <person name="Buck C.B."/>
        </authorList>
    </citation>
    <scope>NUCLEOTIDE SEQUENCE</scope>
    <source>
        <strain evidence="2">CtijX18</strain>
    </source>
</reference>
<feature type="compositionally biased region" description="Basic and acidic residues" evidence="1">
    <location>
        <begin position="194"/>
        <end position="206"/>
    </location>
</feature>
<organism evidence="2">
    <name type="scientific">Myoviridae sp. ctijX18</name>
    <dbReference type="NCBI Taxonomy" id="2825154"/>
    <lineage>
        <taxon>Viruses</taxon>
        <taxon>Duplodnaviria</taxon>
        <taxon>Heunggongvirae</taxon>
        <taxon>Uroviricota</taxon>
        <taxon>Caudoviricetes</taxon>
    </lineage>
</organism>
<proteinExistence type="predicted"/>